<sequence length="293" mass="33455">MSPQSTPTWLDRTSYPFESRFFTTRYGEMHYVDEGAGDVVLFVHGNPTWSYEHRRLIAHLRTKYRCVAVDHLGFGLSDKPADVSYLPQFHAENLACFIDALGLKNITLIVHDWGGPIGMSYALDHPANIKRIIAYNSWFWSLRGDATFEKFSGFVGGPIGRFLCRNFNFFPRVLLPASVGDKNKLTPDIHRHFIRAFPTPQSRKGAWTFPRAIIGQSEWLETLWTKREALKDTPLLLLWGLKDVAFTKDLMARWESAFPHHTTRTFPNVGHFAPEEIGGDAIEPVEAFFKANP</sequence>
<dbReference type="Proteomes" id="UP000287394">
    <property type="component" value="Chromosome"/>
</dbReference>
<dbReference type="OrthoDB" id="9804723at2"/>
<dbReference type="GO" id="GO:0016020">
    <property type="term" value="C:membrane"/>
    <property type="evidence" value="ECO:0007669"/>
    <property type="project" value="TreeGrafter"/>
</dbReference>
<evidence type="ECO:0000313" key="1">
    <source>
        <dbReference type="EMBL" id="BDI31093.1"/>
    </source>
</evidence>
<dbReference type="PANTHER" id="PTHR43798">
    <property type="entry name" value="MONOACYLGLYCEROL LIPASE"/>
    <property type="match status" value="1"/>
</dbReference>
<organism evidence="1 2">
    <name type="scientific">Capsulimonas corticalis</name>
    <dbReference type="NCBI Taxonomy" id="2219043"/>
    <lineage>
        <taxon>Bacteria</taxon>
        <taxon>Bacillati</taxon>
        <taxon>Armatimonadota</taxon>
        <taxon>Armatimonadia</taxon>
        <taxon>Capsulimonadales</taxon>
        <taxon>Capsulimonadaceae</taxon>
        <taxon>Capsulimonas</taxon>
    </lineage>
</organism>
<dbReference type="PRINTS" id="PR00111">
    <property type="entry name" value="ABHYDROLASE"/>
</dbReference>
<dbReference type="RefSeq" id="WP_119320336.1">
    <property type="nucleotide sequence ID" value="NZ_AP025739.1"/>
</dbReference>
<dbReference type="InterPro" id="IPR000073">
    <property type="entry name" value="AB_hydrolase_1"/>
</dbReference>
<dbReference type="InterPro" id="IPR050266">
    <property type="entry name" value="AB_hydrolase_sf"/>
</dbReference>
<dbReference type="SUPFAM" id="SSF53474">
    <property type="entry name" value="alpha/beta-Hydrolases"/>
    <property type="match status" value="1"/>
</dbReference>
<gene>
    <name evidence="1" type="ORF">CCAX7_31440</name>
</gene>
<protein>
    <submittedName>
        <fullName evidence="1">Haloalkane dehalogenase</fullName>
    </submittedName>
</protein>
<proteinExistence type="predicted"/>
<dbReference type="Gene3D" id="3.40.50.1820">
    <property type="entry name" value="alpha/beta hydrolase"/>
    <property type="match status" value="1"/>
</dbReference>
<evidence type="ECO:0000313" key="2">
    <source>
        <dbReference type="Proteomes" id="UP000287394"/>
    </source>
</evidence>
<dbReference type="EMBL" id="AP025739">
    <property type="protein sequence ID" value="BDI31093.1"/>
    <property type="molecule type" value="Genomic_DNA"/>
</dbReference>
<dbReference type="Pfam" id="PF00561">
    <property type="entry name" value="Abhydrolase_1"/>
    <property type="match status" value="1"/>
</dbReference>
<reference evidence="1 2" key="1">
    <citation type="journal article" date="2019" name="Int. J. Syst. Evol. Microbiol.">
        <title>Capsulimonas corticalis gen. nov., sp. nov., an aerobic capsulated bacterium, of a novel bacterial order, Capsulimonadales ord. nov., of the class Armatimonadia of the phylum Armatimonadetes.</title>
        <authorList>
            <person name="Li J."/>
            <person name="Kudo C."/>
            <person name="Tonouchi A."/>
        </authorList>
    </citation>
    <scope>NUCLEOTIDE SEQUENCE [LARGE SCALE GENOMIC DNA]</scope>
    <source>
        <strain evidence="1 2">AX-7</strain>
    </source>
</reference>
<dbReference type="AlphaFoldDB" id="A0A402CSH1"/>
<dbReference type="PANTHER" id="PTHR43798:SF24">
    <property type="entry name" value="CIS-3-ALKYL-4-ALKYLOXETAN-2-ONE DECARBOXYLASE"/>
    <property type="match status" value="1"/>
</dbReference>
<dbReference type="InterPro" id="IPR029058">
    <property type="entry name" value="AB_hydrolase_fold"/>
</dbReference>
<keyword evidence="2" id="KW-1185">Reference proteome</keyword>
<dbReference type="KEGG" id="ccot:CCAX7_31440"/>
<name>A0A402CSH1_9BACT</name>
<accession>A0A402CSH1</accession>